<proteinExistence type="predicted"/>
<sequence>MRIDIFPELLLEKGVNHLLFPDFIKERALQCKLEPDSMK</sequence>
<evidence type="ECO:0000313" key="1">
    <source>
        <dbReference type="EMBL" id="AOM82885.1"/>
    </source>
</evidence>
<evidence type="ECO:0000313" key="2">
    <source>
        <dbReference type="Proteomes" id="UP000094463"/>
    </source>
</evidence>
<dbReference type="KEGG" id="bbev:BBEV_1522"/>
<protein>
    <submittedName>
        <fullName evidence="1">Uncharacterized protein</fullName>
    </submittedName>
</protein>
<dbReference type="Proteomes" id="UP000094463">
    <property type="component" value="Chromosome"/>
</dbReference>
<dbReference type="AlphaFoldDB" id="A0A1D7QV46"/>
<keyword evidence="2" id="KW-1185">Reference proteome</keyword>
<gene>
    <name evidence="1" type="ORF">BBEV_1522</name>
</gene>
<dbReference type="EMBL" id="CP012502">
    <property type="protein sequence ID" value="AOM82885.1"/>
    <property type="molecule type" value="Genomic_DNA"/>
</dbReference>
<reference evidence="1 2" key="1">
    <citation type="submission" date="2015-08" db="EMBL/GenBank/DDBJ databases">
        <title>The complete genome sequence of Bacillus beveridgei MLTeJB.</title>
        <authorList>
            <person name="Hanson T.E."/>
            <person name="Mesa C."/>
            <person name="Basesman S.M."/>
            <person name="Oremland R.S."/>
        </authorList>
    </citation>
    <scope>NUCLEOTIDE SEQUENCE [LARGE SCALE GENOMIC DNA]</scope>
    <source>
        <strain evidence="1 2">MLTeJB</strain>
    </source>
</reference>
<accession>A0A1D7QV46</accession>
<name>A0A1D7QV46_9BACI</name>
<organism evidence="1 2">
    <name type="scientific">Salisediminibacterium beveridgei</name>
    <dbReference type="NCBI Taxonomy" id="632773"/>
    <lineage>
        <taxon>Bacteria</taxon>
        <taxon>Bacillati</taxon>
        <taxon>Bacillota</taxon>
        <taxon>Bacilli</taxon>
        <taxon>Bacillales</taxon>
        <taxon>Bacillaceae</taxon>
        <taxon>Salisediminibacterium</taxon>
    </lineage>
</organism>
<dbReference type="STRING" id="632773.BBEV_1522"/>